<dbReference type="EMBL" id="VHSH01000011">
    <property type="protein sequence ID" value="TQV73306.1"/>
    <property type="molecule type" value="Genomic_DNA"/>
</dbReference>
<evidence type="ECO:0000313" key="3">
    <source>
        <dbReference type="Proteomes" id="UP000315252"/>
    </source>
</evidence>
<dbReference type="InterPro" id="IPR015927">
    <property type="entry name" value="Peptidase_S24_S26A/B/C"/>
</dbReference>
<dbReference type="OrthoDB" id="9792157at2"/>
<dbReference type="Proteomes" id="UP000315252">
    <property type="component" value="Unassembled WGS sequence"/>
</dbReference>
<dbReference type="AlphaFoldDB" id="A0A545T7U5"/>
<dbReference type="SUPFAM" id="SSF51306">
    <property type="entry name" value="LexA/Signal peptidase"/>
    <property type="match status" value="1"/>
</dbReference>
<name>A0A545T7U5_9PROT</name>
<dbReference type="CDD" id="cd06529">
    <property type="entry name" value="S24_LexA-like"/>
    <property type="match status" value="1"/>
</dbReference>
<proteinExistence type="predicted"/>
<evidence type="ECO:0000313" key="2">
    <source>
        <dbReference type="EMBL" id="TQV73306.1"/>
    </source>
</evidence>
<dbReference type="RefSeq" id="WP_142899206.1">
    <property type="nucleotide sequence ID" value="NZ_ML660062.1"/>
</dbReference>
<evidence type="ECO:0000259" key="1">
    <source>
        <dbReference type="Pfam" id="PF00717"/>
    </source>
</evidence>
<keyword evidence="3" id="KW-1185">Reference proteome</keyword>
<dbReference type="InterPro" id="IPR036286">
    <property type="entry name" value="LexA/Signal_pep-like_sf"/>
</dbReference>
<sequence length="210" mass="23163">MLKHDDVWRAIDILARQYNLSPSGLARQAGLDPTTFNKSKRITPQGKMRWPSTESIAKILAATGASFAEFVNIVGEENASAIAQRIPSLDISQSAKDGFFDAHGTPSGDDWDEVLAPHIEDRNAFALEINGNRYEPVYRDGDLIVVSPSASIRRGDRVLVKQQDGSIMICQLIRESARRIELAQVGNAAASSDLQNRDVAWMSRIIWASQ</sequence>
<protein>
    <submittedName>
        <fullName evidence="2">Helix-turn-helix transcriptional regulator</fullName>
    </submittedName>
</protein>
<accession>A0A545T7U5</accession>
<feature type="domain" description="Peptidase S24/S26A/S26B/S26C" evidence="1">
    <location>
        <begin position="116"/>
        <end position="205"/>
    </location>
</feature>
<comment type="caution">
    <text evidence="2">The sequence shown here is derived from an EMBL/GenBank/DDBJ whole genome shotgun (WGS) entry which is preliminary data.</text>
</comment>
<dbReference type="InterPro" id="IPR039418">
    <property type="entry name" value="LexA-like"/>
</dbReference>
<dbReference type="Pfam" id="PF00717">
    <property type="entry name" value="Peptidase_S24"/>
    <property type="match status" value="1"/>
</dbReference>
<reference evidence="2 3" key="1">
    <citation type="submission" date="2019-06" db="EMBL/GenBank/DDBJ databases">
        <title>Whole genome sequence for Rhodospirillaceae sp. R148.</title>
        <authorList>
            <person name="Wang G."/>
        </authorList>
    </citation>
    <scope>NUCLEOTIDE SEQUENCE [LARGE SCALE GENOMIC DNA]</scope>
    <source>
        <strain evidence="2 3">R148</strain>
    </source>
</reference>
<gene>
    <name evidence="2" type="ORF">FKG95_25135</name>
</gene>
<organism evidence="2 3">
    <name type="scientific">Denitrobaculum tricleocarpae</name>
    <dbReference type="NCBI Taxonomy" id="2591009"/>
    <lineage>
        <taxon>Bacteria</taxon>
        <taxon>Pseudomonadati</taxon>
        <taxon>Pseudomonadota</taxon>
        <taxon>Alphaproteobacteria</taxon>
        <taxon>Rhodospirillales</taxon>
        <taxon>Rhodospirillaceae</taxon>
        <taxon>Denitrobaculum</taxon>
    </lineage>
</organism>
<dbReference type="Gene3D" id="2.10.109.10">
    <property type="entry name" value="Umud Fragment, subunit A"/>
    <property type="match status" value="1"/>
</dbReference>